<dbReference type="CDD" id="cd02511">
    <property type="entry name" value="Beta4Glucosyltransferase"/>
    <property type="match status" value="1"/>
</dbReference>
<protein>
    <submittedName>
        <fullName evidence="2">Glycosyltransferase</fullName>
    </submittedName>
</protein>
<evidence type="ECO:0000313" key="2">
    <source>
        <dbReference type="EMBL" id="MBD3324348.1"/>
    </source>
</evidence>
<name>A0A9D5JU88_9BACT</name>
<evidence type="ECO:0000259" key="1">
    <source>
        <dbReference type="Pfam" id="PF00535"/>
    </source>
</evidence>
<dbReference type="Proteomes" id="UP000649604">
    <property type="component" value="Unassembled WGS sequence"/>
</dbReference>
<dbReference type="EMBL" id="WJJP01000221">
    <property type="protein sequence ID" value="MBD3324348.1"/>
    <property type="molecule type" value="Genomic_DNA"/>
</dbReference>
<organism evidence="2 3">
    <name type="scientific">candidate division KSB3 bacterium</name>
    <dbReference type="NCBI Taxonomy" id="2044937"/>
    <lineage>
        <taxon>Bacteria</taxon>
        <taxon>candidate division KSB3</taxon>
    </lineage>
</organism>
<dbReference type="InterPro" id="IPR001173">
    <property type="entry name" value="Glyco_trans_2-like"/>
</dbReference>
<dbReference type="InterPro" id="IPR029044">
    <property type="entry name" value="Nucleotide-diphossugar_trans"/>
</dbReference>
<sequence length="258" mass="29527">METRQPLSVTLIAFNEEKRIRAALESVKWADEIVVIDSGSTDRTVEICRAYTPHVHQMAWHGYVDQKNLATANTSHDWVLNIDADERVSDALAQKLRQILAQTPQYAGYFMPRKTYYLGAWIRYCGWYPDYKLRLFDKRLGQWVGQALHEKVQVEGPTAYLQHDLYHDTYEDIADHLRAMNSYTTIAASQKTTAISGAGILFRTGGTFLKKYLLQQGFRDGTRGVIVSLLAACTVAAKYAKLWERQHVESERPTQHDL</sequence>
<dbReference type="Gene3D" id="3.90.550.10">
    <property type="entry name" value="Spore Coat Polysaccharide Biosynthesis Protein SpsA, Chain A"/>
    <property type="match status" value="1"/>
</dbReference>
<dbReference type="SUPFAM" id="SSF53448">
    <property type="entry name" value="Nucleotide-diphospho-sugar transferases"/>
    <property type="match status" value="1"/>
</dbReference>
<dbReference type="Pfam" id="PF00535">
    <property type="entry name" value="Glycos_transf_2"/>
    <property type="match status" value="1"/>
</dbReference>
<comment type="caution">
    <text evidence="2">The sequence shown here is derived from an EMBL/GenBank/DDBJ whole genome shotgun (WGS) entry which is preliminary data.</text>
</comment>
<dbReference type="AlphaFoldDB" id="A0A9D5JU88"/>
<dbReference type="PANTHER" id="PTHR43630">
    <property type="entry name" value="POLY-BETA-1,6-N-ACETYL-D-GLUCOSAMINE SYNTHASE"/>
    <property type="match status" value="1"/>
</dbReference>
<dbReference type="PANTHER" id="PTHR43630:SF2">
    <property type="entry name" value="GLYCOSYLTRANSFERASE"/>
    <property type="match status" value="1"/>
</dbReference>
<evidence type="ECO:0000313" key="3">
    <source>
        <dbReference type="Proteomes" id="UP000649604"/>
    </source>
</evidence>
<proteinExistence type="predicted"/>
<reference evidence="2" key="1">
    <citation type="submission" date="2019-11" db="EMBL/GenBank/DDBJ databases">
        <title>Microbial mats filling the niche in hypersaline microbial mats.</title>
        <authorList>
            <person name="Wong H.L."/>
            <person name="Macleod F.I."/>
            <person name="White R.A. III"/>
            <person name="Burns B.P."/>
        </authorList>
    </citation>
    <scope>NUCLEOTIDE SEQUENCE</scope>
    <source>
        <strain evidence="2">Rbin_158</strain>
    </source>
</reference>
<gene>
    <name evidence="2" type="ORF">GF339_07165</name>
</gene>
<accession>A0A9D5JU88</accession>
<feature type="domain" description="Glycosyltransferase 2-like" evidence="1">
    <location>
        <begin position="8"/>
        <end position="107"/>
    </location>
</feature>